<dbReference type="CDD" id="cd21675">
    <property type="entry name" value="SMP_TEX2"/>
    <property type="match status" value="1"/>
</dbReference>
<comment type="caution">
    <text evidence="12">The sequence shown here is derived from an EMBL/GenBank/DDBJ whole genome shotgun (WGS) entry which is preliminary data.</text>
</comment>
<protein>
    <recommendedName>
        <fullName evidence="11">SMP-LTD domain-containing protein</fullName>
    </recommendedName>
</protein>
<evidence type="ECO:0000256" key="8">
    <source>
        <dbReference type="ARBA" id="ARBA00023136"/>
    </source>
</evidence>
<organism evidence="12 13">
    <name type="scientific">Physocladia obscura</name>
    <dbReference type="NCBI Taxonomy" id="109957"/>
    <lineage>
        <taxon>Eukaryota</taxon>
        <taxon>Fungi</taxon>
        <taxon>Fungi incertae sedis</taxon>
        <taxon>Chytridiomycota</taxon>
        <taxon>Chytridiomycota incertae sedis</taxon>
        <taxon>Chytridiomycetes</taxon>
        <taxon>Chytridiales</taxon>
        <taxon>Chytriomycetaceae</taxon>
        <taxon>Physocladia</taxon>
    </lineage>
</organism>
<feature type="region of interest" description="Disordered" evidence="9">
    <location>
        <begin position="366"/>
        <end position="387"/>
    </location>
</feature>
<dbReference type="GO" id="GO:0032865">
    <property type="term" value="C:ERMES complex"/>
    <property type="evidence" value="ECO:0007669"/>
    <property type="project" value="TreeGrafter"/>
</dbReference>
<feature type="region of interest" description="Disordered" evidence="9">
    <location>
        <begin position="862"/>
        <end position="900"/>
    </location>
</feature>
<dbReference type="PANTHER" id="PTHR13466:SF19">
    <property type="entry name" value="NUCLEUS-VACUOLE JUNCTION PROTEIN 2"/>
    <property type="match status" value="1"/>
</dbReference>
<evidence type="ECO:0000256" key="4">
    <source>
        <dbReference type="ARBA" id="ARBA00022824"/>
    </source>
</evidence>
<evidence type="ECO:0000256" key="7">
    <source>
        <dbReference type="ARBA" id="ARBA00023121"/>
    </source>
</evidence>
<proteinExistence type="predicted"/>
<sequence length="900" mass="100837">MVLAVAFISSLFSHTIAFVFGAIFSVVILGIAIILLLQSSDVGSSKRKRAKKRVKTVLHESQRLGNNGEYYTQFQNFGWMRISNVVLPIEQLFMDSSGKSTLYFLGGLGSDLAKSEQKLGHESFAPVEPIASTHHGYMISIKAMGSVAIFLVDAALQTSSYFVSRFLGERSAKLPHIAMELPPNTIIQRFEPPWTDAFVVLKNDRIFVYSSDETLRCLQVFHLQDFDVDFYPKLLPDHELFLRQNPLKLSPKKHGASEIKELYIYTLTGSEKEDWYILIRRATLSSNTKLEQDEFQTTTPTPSEIQETYLKAMKKLTNSIGSPESPKDPSTAWINALLGRIFVGFHANNPHIKNYLIQKLNSHRNTSANNSKASDKKPQVSIDRAESNRPVIATEASTKSFLGDIHVKDINIGDSLPVLTNARLVSFTPLGTLIADIDLKYTGGIRVEAATTATTRIPISTTATTTSTNPLAVSIKITRATATVRIMVKAFHETSRVWIGVHDGFDVGIQVEPVISERIVVQMRMVDLVVERRIKDALDEYFVLPNMDDFGFWPSGGYGGFFGNSSTGSGVDNVQNGGKNVVVKVASKDKNTNESIDYYGERISETVSENKDLDVNSTEEGIQYSYEKSISEEISENIIAGVPTSEFQLDKQNHDSDSQILVETFENETKTLKLHVIDHSTPVLPEIETLLNEKNENRNELNHAAYNKKTEKKPTGSFENISQIKNPRKSVFEFVGRWAEYMGTKAREYRAKEISRTLAKTALLTADIGLVYLGFKHRPGISSGRNYTQNGTNLRILQKRKLSIVNNCERDCEKLHIPHVSVRNSRGNSQIIIQTDSTDQKSTPDLYLLSSPVTEISNEELKELEKTEDGNEQLNQHKHPKQAHFYFADEESGYEARAVE</sequence>
<feature type="transmembrane region" description="Helical" evidence="10">
    <location>
        <begin position="143"/>
        <end position="163"/>
    </location>
</feature>
<evidence type="ECO:0000256" key="6">
    <source>
        <dbReference type="ARBA" id="ARBA00023055"/>
    </source>
</evidence>
<keyword evidence="8 10" id="KW-0472">Membrane</keyword>
<dbReference type="PROSITE" id="PS51847">
    <property type="entry name" value="SMP"/>
    <property type="match status" value="1"/>
</dbReference>
<keyword evidence="6" id="KW-0445">Lipid transport</keyword>
<name>A0AAD5SYT8_9FUNG</name>
<evidence type="ECO:0000256" key="2">
    <source>
        <dbReference type="ARBA" id="ARBA00022448"/>
    </source>
</evidence>
<accession>A0AAD5SYT8</accession>
<gene>
    <name evidence="12" type="ORF">HK100_000769</name>
</gene>
<dbReference type="AlphaFoldDB" id="A0AAD5SYT8"/>
<feature type="transmembrane region" description="Helical" evidence="10">
    <location>
        <begin position="12"/>
        <end position="37"/>
    </location>
</feature>
<dbReference type="PANTHER" id="PTHR13466">
    <property type="entry name" value="TEX2 PROTEIN-RELATED"/>
    <property type="match status" value="1"/>
</dbReference>
<dbReference type="GO" id="GO:0008289">
    <property type="term" value="F:lipid binding"/>
    <property type="evidence" value="ECO:0007669"/>
    <property type="project" value="UniProtKB-KW"/>
</dbReference>
<evidence type="ECO:0000313" key="12">
    <source>
        <dbReference type="EMBL" id="KAJ3117688.1"/>
    </source>
</evidence>
<feature type="domain" description="SMP-LTD" evidence="11">
    <location>
        <begin position="327"/>
        <end position="553"/>
    </location>
</feature>
<keyword evidence="3 10" id="KW-0812">Transmembrane</keyword>
<keyword evidence="2" id="KW-0813">Transport</keyword>
<evidence type="ECO:0000256" key="10">
    <source>
        <dbReference type="SAM" id="Phobius"/>
    </source>
</evidence>
<comment type="subcellular location">
    <subcellularLocation>
        <location evidence="1">Endoplasmic reticulum membrane</location>
    </subcellularLocation>
</comment>
<dbReference type="EMBL" id="JADGJH010001156">
    <property type="protein sequence ID" value="KAJ3117688.1"/>
    <property type="molecule type" value="Genomic_DNA"/>
</dbReference>
<dbReference type="InterPro" id="IPR031468">
    <property type="entry name" value="SMP_LBD"/>
</dbReference>
<dbReference type="Proteomes" id="UP001211907">
    <property type="component" value="Unassembled WGS sequence"/>
</dbReference>
<evidence type="ECO:0000259" key="11">
    <source>
        <dbReference type="PROSITE" id="PS51847"/>
    </source>
</evidence>
<dbReference type="InterPro" id="IPR019411">
    <property type="entry name" value="MMM1_dom"/>
</dbReference>
<keyword evidence="5 10" id="KW-1133">Transmembrane helix</keyword>
<dbReference type="GO" id="GO:0005789">
    <property type="term" value="C:endoplasmic reticulum membrane"/>
    <property type="evidence" value="ECO:0007669"/>
    <property type="project" value="UniProtKB-SubCell"/>
</dbReference>
<evidence type="ECO:0000256" key="1">
    <source>
        <dbReference type="ARBA" id="ARBA00004586"/>
    </source>
</evidence>
<dbReference type="SUPFAM" id="SSF50729">
    <property type="entry name" value="PH domain-like"/>
    <property type="match status" value="1"/>
</dbReference>
<evidence type="ECO:0000256" key="3">
    <source>
        <dbReference type="ARBA" id="ARBA00022692"/>
    </source>
</evidence>
<feature type="compositionally biased region" description="Basic and acidic residues" evidence="9">
    <location>
        <begin position="373"/>
        <end position="387"/>
    </location>
</feature>
<evidence type="ECO:0000256" key="5">
    <source>
        <dbReference type="ARBA" id="ARBA00022989"/>
    </source>
</evidence>
<keyword evidence="7" id="KW-0446">Lipid-binding</keyword>
<dbReference type="GO" id="GO:1990456">
    <property type="term" value="P:mitochondrion-endoplasmic reticulum membrane tethering"/>
    <property type="evidence" value="ECO:0007669"/>
    <property type="project" value="TreeGrafter"/>
</dbReference>
<keyword evidence="4" id="KW-0256">Endoplasmic reticulum</keyword>
<reference evidence="12" key="1">
    <citation type="submission" date="2020-05" db="EMBL/GenBank/DDBJ databases">
        <title>Phylogenomic resolution of chytrid fungi.</title>
        <authorList>
            <person name="Stajich J.E."/>
            <person name="Amses K."/>
            <person name="Simmons R."/>
            <person name="Seto K."/>
            <person name="Myers J."/>
            <person name="Bonds A."/>
            <person name="Quandt C.A."/>
            <person name="Barry K."/>
            <person name="Liu P."/>
            <person name="Grigoriev I."/>
            <person name="Longcore J.E."/>
            <person name="James T.Y."/>
        </authorList>
    </citation>
    <scope>NUCLEOTIDE SEQUENCE</scope>
    <source>
        <strain evidence="12">JEL0513</strain>
    </source>
</reference>
<evidence type="ECO:0000256" key="9">
    <source>
        <dbReference type="SAM" id="MobiDB-lite"/>
    </source>
</evidence>
<dbReference type="Pfam" id="PF10296">
    <property type="entry name" value="MMM1"/>
    <property type="match status" value="1"/>
</dbReference>
<dbReference type="GO" id="GO:0015914">
    <property type="term" value="P:phospholipid transport"/>
    <property type="evidence" value="ECO:0007669"/>
    <property type="project" value="TreeGrafter"/>
</dbReference>
<evidence type="ECO:0000313" key="13">
    <source>
        <dbReference type="Proteomes" id="UP001211907"/>
    </source>
</evidence>
<keyword evidence="13" id="KW-1185">Reference proteome</keyword>